<evidence type="ECO:0000313" key="2">
    <source>
        <dbReference type="EMBL" id="QDU74594.1"/>
    </source>
</evidence>
<dbReference type="EMBL" id="CP036289">
    <property type="protein sequence ID" value="QDU74594.1"/>
    <property type="molecule type" value="Genomic_DNA"/>
</dbReference>
<feature type="compositionally biased region" description="Basic residues" evidence="1">
    <location>
        <begin position="18"/>
        <end position="30"/>
    </location>
</feature>
<gene>
    <name evidence="2" type="ORF">Pan97_16040</name>
    <name evidence="3" type="ORF">Pan97_16230</name>
</gene>
<sequence length="124" mass="13875">MIEILVERPADTNGSAKIQRRAGTSRRKQTKSIERNGTPQTTASVAAVQREHEQVIEAQASAELRTSSYHAVRNVSCEVCECVLILRGRVPSFYMKQIAQTVVRHLLDGNLVIDNQLEMEVDRA</sequence>
<evidence type="ECO:0000313" key="3">
    <source>
        <dbReference type="EMBL" id="QDU74612.1"/>
    </source>
</evidence>
<dbReference type="Proteomes" id="UP000318626">
    <property type="component" value="Chromosome"/>
</dbReference>
<organism evidence="3 4">
    <name type="scientific">Bremerella volcania</name>
    <dbReference type="NCBI Taxonomy" id="2527984"/>
    <lineage>
        <taxon>Bacteria</taxon>
        <taxon>Pseudomonadati</taxon>
        <taxon>Planctomycetota</taxon>
        <taxon>Planctomycetia</taxon>
        <taxon>Pirellulales</taxon>
        <taxon>Pirellulaceae</taxon>
        <taxon>Bremerella</taxon>
    </lineage>
</organism>
<dbReference type="KEGG" id="bvo:Pan97_16040"/>
<protein>
    <recommendedName>
        <fullName evidence="5">BON domain protein</fullName>
    </recommendedName>
</protein>
<reference evidence="3" key="2">
    <citation type="journal article" date="2020" name="Antonie Van Leeuwenhoek">
        <title>Description of the novel planctomycetal genus Bremerella, containing Bremerella volcania sp. nov., isolated from an active volcanic site, and reclassification of Blastopirellula cremea as Bremerella cremea comb. nov.</title>
        <authorList>
            <person name="Rensink S."/>
            <person name="Wiegand S."/>
            <person name="Kallscheuer N."/>
            <person name="Rast P."/>
            <person name="Peeters S.H."/>
            <person name="Heuer A."/>
            <person name="Boedeker C."/>
            <person name="Jetten M.S.M."/>
            <person name="Rohde M."/>
            <person name="Jogler M."/>
            <person name="Jogler C."/>
        </authorList>
    </citation>
    <scope>NUCLEOTIDE SEQUENCE</scope>
    <source>
        <strain evidence="3">Pan97</strain>
    </source>
</reference>
<feature type="compositionally biased region" description="Polar residues" evidence="1">
    <location>
        <begin position="35"/>
        <end position="44"/>
    </location>
</feature>
<reference evidence="4" key="1">
    <citation type="submission" date="2019-02" db="EMBL/GenBank/DDBJ databases">
        <title>Deep-cultivation of Planctomycetes and their phenomic and genomic characterization uncovers novel biology.</title>
        <authorList>
            <person name="Wiegand S."/>
            <person name="Jogler M."/>
            <person name="Boedeker C."/>
            <person name="Pinto D."/>
            <person name="Vollmers J."/>
            <person name="Rivas-Marin E."/>
            <person name="Kohn T."/>
            <person name="Peeters S.H."/>
            <person name="Heuer A."/>
            <person name="Rast P."/>
            <person name="Oberbeckmann S."/>
            <person name="Bunk B."/>
            <person name="Jeske O."/>
            <person name="Meyerdierks A."/>
            <person name="Storesund J.E."/>
            <person name="Kallscheuer N."/>
            <person name="Luecker S."/>
            <person name="Lage O.M."/>
            <person name="Pohl T."/>
            <person name="Merkel B.J."/>
            <person name="Hornburger P."/>
            <person name="Mueller R.-W."/>
            <person name="Bruemmer F."/>
            <person name="Labrenz M."/>
            <person name="Spormann A.M."/>
            <person name="Op den Camp H."/>
            <person name="Overmann J."/>
            <person name="Amann R."/>
            <person name="Jetten M.S.M."/>
            <person name="Mascher T."/>
            <person name="Medema M.H."/>
            <person name="Devos D.P."/>
            <person name="Kaster A.-K."/>
            <person name="Ovreas L."/>
            <person name="Rohde M."/>
            <person name="Galperin M.Y."/>
            <person name="Jogler C."/>
        </authorList>
    </citation>
    <scope>NUCLEOTIDE SEQUENCE [LARGE SCALE GENOMIC DNA]</scope>
    <source>
        <strain evidence="4">Pan97</strain>
    </source>
</reference>
<dbReference type="OrthoDB" id="291621at2"/>
<dbReference type="KEGG" id="bvo:Pan97_16230"/>
<dbReference type="EMBL" id="CP036289">
    <property type="protein sequence ID" value="QDU74612.1"/>
    <property type="molecule type" value="Genomic_DNA"/>
</dbReference>
<evidence type="ECO:0000313" key="4">
    <source>
        <dbReference type="Proteomes" id="UP000318626"/>
    </source>
</evidence>
<keyword evidence="4" id="KW-1185">Reference proteome</keyword>
<proteinExistence type="predicted"/>
<evidence type="ECO:0000256" key="1">
    <source>
        <dbReference type="SAM" id="MobiDB-lite"/>
    </source>
</evidence>
<name>A0A518C5X7_9BACT</name>
<evidence type="ECO:0008006" key="5">
    <source>
        <dbReference type="Google" id="ProtNLM"/>
    </source>
</evidence>
<dbReference type="RefSeq" id="WP_144971542.1">
    <property type="nucleotide sequence ID" value="NZ_CP036289.1"/>
</dbReference>
<dbReference type="AlphaFoldDB" id="A0A518C5X7"/>
<accession>A0A518C5X7</accession>
<feature type="region of interest" description="Disordered" evidence="1">
    <location>
        <begin position="12"/>
        <end position="48"/>
    </location>
</feature>